<keyword evidence="3" id="KW-1185">Reference proteome</keyword>
<comment type="caution">
    <text evidence="2">The sequence shown here is derived from an EMBL/GenBank/DDBJ whole genome shotgun (WGS) entry which is preliminary data.</text>
</comment>
<protein>
    <submittedName>
        <fullName evidence="2">Uncharacterized protein</fullName>
    </submittedName>
</protein>
<dbReference type="RefSeq" id="WP_005845658.1">
    <property type="nucleotide sequence ID" value="NZ_JADU01000021.1"/>
</dbReference>
<evidence type="ECO:0000256" key="1">
    <source>
        <dbReference type="SAM" id="MobiDB-lite"/>
    </source>
</evidence>
<gene>
    <name evidence="2" type="ORF">ACFFK8_10125</name>
</gene>
<accession>A0ABV5ZNG8</accession>
<evidence type="ECO:0000313" key="2">
    <source>
        <dbReference type="EMBL" id="MFB9898134.1"/>
    </source>
</evidence>
<evidence type="ECO:0000313" key="3">
    <source>
        <dbReference type="Proteomes" id="UP001589688"/>
    </source>
</evidence>
<dbReference type="Proteomes" id="UP001589688">
    <property type="component" value="Unassembled WGS sequence"/>
</dbReference>
<feature type="region of interest" description="Disordered" evidence="1">
    <location>
        <begin position="31"/>
        <end position="67"/>
    </location>
</feature>
<organism evidence="2 3">
    <name type="scientific">Hallella seregens ATCC 51272</name>
    <dbReference type="NCBI Taxonomy" id="1336250"/>
    <lineage>
        <taxon>Bacteria</taxon>
        <taxon>Pseudomonadati</taxon>
        <taxon>Bacteroidota</taxon>
        <taxon>Bacteroidia</taxon>
        <taxon>Bacteroidales</taxon>
        <taxon>Prevotellaceae</taxon>
        <taxon>Hallella</taxon>
    </lineage>
</organism>
<proteinExistence type="predicted"/>
<name>A0ABV5ZNG8_9BACT</name>
<sequence length="67" mass="7126">MKRTYVKPCTLYKGMTEQESILAASVNFSEDNSTGSAQLGGDTYTGGAGGNLSKRGSIWDDETEAND</sequence>
<reference evidence="2 3" key="1">
    <citation type="submission" date="2024-09" db="EMBL/GenBank/DDBJ databases">
        <authorList>
            <person name="Sun Q."/>
            <person name="Mori K."/>
        </authorList>
    </citation>
    <scope>NUCLEOTIDE SEQUENCE [LARGE SCALE GENOMIC DNA]</scope>
    <source>
        <strain evidence="2 3">ATCC 51272</strain>
    </source>
</reference>
<dbReference type="EMBL" id="JBHLZF010000002">
    <property type="protein sequence ID" value="MFB9898134.1"/>
    <property type="molecule type" value="Genomic_DNA"/>
</dbReference>